<dbReference type="SUPFAM" id="SSF54506">
    <property type="entry name" value="Diaminopimelate epimerase-like"/>
    <property type="match status" value="1"/>
</dbReference>
<dbReference type="GO" id="GO:0016853">
    <property type="term" value="F:isomerase activity"/>
    <property type="evidence" value="ECO:0007669"/>
    <property type="project" value="TreeGrafter"/>
</dbReference>
<dbReference type="PANTHER" id="PTHR13774">
    <property type="entry name" value="PHENAZINE BIOSYNTHESIS PROTEIN"/>
    <property type="match status" value="1"/>
</dbReference>
<organism evidence="3 4">
    <name type="scientific">Sphingomonas taxi</name>
    <dbReference type="NCBI Taxonomy" id="1549858"/>
    <lineage>
        <taxon>Bacteria</taxon>
        <taxon>Pseudomonadati</taxon>
        <taxon>Pseudomonadota</taxon>
        <taxon>Alphaproteobacteria</taxon>
        <taxon>Sphingomonadales</taxon>
        <taxon>Sphingomonadaceae</taxon>
        <taxon>Sphingomonas</taxon>
    </lineage>
</organism>
<name>A0A097ECD7_9SPHN</name>
<dbReference type="NCBIfam" id="TIGR00654">
    <property type="entry name" value="PhzF_family"/>
    <property type="match status" value="1"/>
</dbReference>
<dbReference type="EMBL" id="CP009571">
    <property type="protein sequence ID" value="AIT05232.1"/>
    <property type="molecule type" value="Genomic_DNA"/>
</dbReference>
<dbReference type="Proteomes" id="UP000033200">
    <property type="component" value="Chromosome"/>
</dbReference>
<feature type="active site" evidence="2">
    <location>
        <position position="46"/>
    </location>
</feature>
<reference evidence="3 4" key="1">
    <citation type="submission" date="2014-09" db="EMBL/GenBank/DDBJ databases">
        <title>Using Illumina technology Improving SMRT sequencing Genome Assembly by RASTools.</title>
        <authorList>
            <person name="Zhou Y."/>
            <person name="Ma T."/>
            <person name="Liu T."/>
        </authorList>
    </citation>
    <scope>NUCLEOTIDE SEQUENCE [LARGE SCALE GENOMIC DNA]</scope>
    <source>
        <strain evidence="3 4">ATCC 55669</strain>
    </source>
</reference>
<dbReference type="PANTHER" id="PTHR13774:SF32">
    <property type="entry name" value="ANTISENSE-ENHANCING SEQUENCE 1"/>
    <property type="match status" value="1"/>
</dbReference>
<gene>
    <name evidence="3" type="ORF">MC45_00945</name>
</gene>
<dbReference type="Pfam" id="PF02567">
    <property type="entry name" value="PhzC-PhzF"/>
    <property type="match status" value="1"/>
</dbReference>
<evidence type="ECO:0000256" key="1">
    <source>
        <dbReference type="ARBA" id="ARBA00008270"/>
    </source>
</evidence>
<dbReference type="Gene3D" id="3.10.310.10">
    <property type="entry name" value="Diaminopimelate Epimerase, Chain A, domain 1"/>
    <property type="match status" value="2"/>
</dbReference>
<dbReference type="GO" id="GO:0005737">
    <property type="term" value="C:cytoplasm"/>
    <property type="evidence" value="ECO:0007669"/>
    <property type="project" value="TreeGrafter"/>
</dbReference>
<dbReference type="RefSeq" id="WP_038658464.1">
    <property type="nucleotide sequence ID" value="NZ_CP009571.1"/>
</dbReference>
<dbReference type="PIRSF" id="PIRSF016184">
    <property type="entry name" value="PhzC_PhzF"/>
    <property type="match status" value="1"/>
</dbReference>
<accession>A0A097ECD7</accession>
<dbReference type="AlphaFoldDB" id="A0A097ECD7"/>
<comment type="similarity">
    <text evidence="1">Belongs to the PhzF family.</text>
</comment>
<dbReference type="InterPro" id="IPR003719">
    <property type="entry name" value="Phenazine_PhzF-like"/>
</dbReference>
<proteinExistence type="inferred from homology"/>
<dbReference type="STRING" id="1549858.MC45_00945"/>
<evidence type="ECO:0000313" key="3">
    <source>
        <dbReference type="EMBL" id="AIT05232.1"/>
    </source>
</evidence>
<sequence>MTRPFRLVDVFGTGAFTGNPLAVIADADGLSGEEMQAIAAWLNFSETTFLLPPGDPAADYRVRIFTMAHELPFAGHPTLGSAHAWLEAGGRPKTEGTIVQECGVGLVAIRRGADRLAFAAPPLVRGGAPSEAEIDAVAAILRLDRAAIVDAAWVDNGPGWIAVMLDSADAVLAVEPVRHHPSHVDIGIVGPHAAGGEAAFELRAIFSDAHGGLIEDPVTGSLNASVGQWLFASGRASGGYVAAQGTRLGRTGRVHVTQDGAGQVWVAGETRTLFVGESGG</sequence>
<protein>
    <submittedName>
        <fullName evidence="3">Phenazine biosynthesis protein PhzF</fullName>
    </submittedName>
</protein>
<evidence type="ECO:0000313" key="4">
    <source>
        <dbReference type="Proteomes" id="UP000033200"/>
    </source>
</evidence>
<evidence type="ECO:0000256" key="2">
    <source>
        <dbReference type="PIRSR" id="PIRSR016184-1"/>
    </source>
</evidence>
<keyword evidence="4" id="KW-1185">Reference proteome</keyword>
<dbReference type="HOGENOM" id="CLU_048756_0_0_5"/>
<dbReference type="KEGG" id="stax:MC45_00945"/>
<dbReference type="eggNOG" id="COG0384">
    <property type="taxonomic scope" value="Bacteria"/>
</dbReference>